<accession>A0A6N3AUE7</accession>
<evidence type="ECO:0000313" key="1">
    <source>
        <dbReference type="EMBL" id="VYT93250.1"/>
    </source>
</evidence>
<dbReference type="EMBL" id="CACRUQ010000006">
    <property type="protein sequence ID" value="VYT93250.1"/>
    <property type="molecule type" value="Genomic_DNA"/>
</dbReference>
<reference evidence="1" key="1">
    <citation type="submission" date="2019-11" db="EMBL/GenBank/DDBJ databases">
        <authorList>
            <person name="Feng L."/>
        </authorList>
    </citation>
    <scope>NUCLEOTIDE SEQUENCE</scope>
    <source>
        <strain evidence="1">RtorquesLFYP15</strain>
    </source>
</reference>
<protein>
    <recommendedName>
        <fullName evidence="2">YolD-like protein</fullName>
    </recommendedName>
</protein>
<gene>
    <name evidence="1" type="ORF">RTLFYP15_01067</name>
</gene>
<dbReference type="AlphaFoldDB" id="A0A6N3AUE7"/>
<proteinExistence type="predicted"/>
<evidence type="ECO:0008006" key="2">
    <source>
        <dbReference type="Google" id="ProtNLM"/>
    </source>
</evidence>
<sequence>MAPSLICISMPLAFLFFMIFSYTTCEITPDLIFYIISITFEQSEVLASVYQPYLYLPRPVSRRHPMDIGRRAKQFAPFAALRGLDETVRQQEILYEPRKILSEEKQNELDMKLNILTCDRKIQVTYFVRSQKNPLIGQYHTIMGTVKFFDSSSYLRIDDITPLLLRDSSSQ</sequence>
<organism evidence="1">
    <name type="scientific">[Ruminococcus] torques</name>
    <dbReference type="NCBI Taxonomy" id="33039"/>
    <lineage>
        <taxon>Bacteria</taxon>
        <taxon>Bacillati</taxon>
        <taxon>Bacillota</taxon>
        <taxon>Clostridia</taxon>
        <taxon>Lachnospirales</taxon>
        <taxon>Lachnospiraceae</taxon>
        <taxon>Mediterraneibacter</taxon>
    </lineage>
</organism>
<name>A0A6N3AUE7_9FIRM</name>